<dbReference type="OrthoDB" id="6624609at2759"/>
<name>A0A5E4LXG5_9HEMI</name>
<evidence type="ECO:0000313" key="2">
    <source>
        <dbReference type="EMBL" id="VVC24388.1"/>
    </source>
</evidence>
<dbReference type="Proteomes" id="UP000325440">
    <property type="component" value="Unassembled WGS sequence"/>
</dbReference>
<proteinExistence type="predicted"/>
<sequence length="169" mass="19195">MSGTVLRFNYEIPSAISIARCLAGVRYRPSPSSISSYSINIAATETTGDYDDDDDDGHHRRYSAVRGEQYVVNMDAFALTHTKNPVMLRTLLSSIKKRRNELIGHVLRHGGLLRLIIEGCVEGKNARGRPRMEYMQQIIEDQGCTSYKETKRKASNREEWRIATNQSQD</sequence>
<keyword evidence="3" id="KW-1185">Reference proteome</keyword>
<organism evidence="2 3">
    <name type="scientific">Cinara cedri</name>
    <dbReference type="NCBI Taxonomy" id="506608"/>
    <lineage>
        <taxon>Eukaryota</taxon>
        <taxon>Metazoa</taxon>
        <taxon>Ecdysozoa</taxon>
        <taxon>Arthropoda</taxon>
        <taxon>Hexapoda</taxon>
        <taxon>Insecta</taxon>
        <taxon>Pterygota</taxon>
        <taxon>Neoptera</taxon>
        <taxon>Paraneoptera</taxon>
        <taxon>Hemiptera</taxon>
        <taxon>Sternorrhyncha</taxon>
        <taxon>Aphidomorpha</taxon>
        <taxon>Aphidoidea</taxon>
        <taxon>Aphididae</taxon>
        <taxon>Lachninae</taxon>
        <taxon>Cinara</taxon>
    </lineage>
</organism>
<feature type="region of interest" description="Disordered" evidence="1">
    <location>
        <begin position="149"/>
        <end position="169"/>
    </location>
</feature>
<reference evidence="2 3" key="1">
    <citation type="submission" date="2019-08" db="EMBL/GenBank/DDBJ databases">
        <authorList>
            <person name="Alioto T."/>
            <person name="Alioto T."/>
            <person name="Gomez Garrido J."/>
        </authorList>
    </citation>
    <scope>NUCLEOTIDE SEQUENCE [LARGE SCALE GENOMIC DNA]</scope>
</reference>
<gene>
    <name evidence="2" type="ORF">CINCED_3A021973</name>
</gene>
<accession>A0A5E4LXG5</accession>
<evidence type="ECO:0000256" key="1">
    <source>
        <dbReference type="SAM" id="MobiDB-lite"/>
    </source>
</evidence>
<protein>
    <submittedName>
        <fullName evidence="2">Uncharacterized protein</fullName>
    </submittedName>
</protein>
<evidence type="ECO:0000313" key="3">
    <source>
        <dbReference type="Proteomes" id="UP000325440"/>
    </source>
</evidence>
<dbReference type="EMBL" id="CABPRJ010000002">
    <property type="protein sequence ID" value="VVC24388.1"/>
    <property type="molecule type" value="Genomic_DNA"/>
</dbReference>
<dbReference type="AlphaFoldDB" id="A0A5E4LXG5"/>